<feature type="region of interest" description="Disordered" evidence="1">
    <location>
        <begin position="1"/>
        <end position="30"/>
    </location>
</feature>
<evidence type="ECO:0000256" key="1">
    <source>
        <dbReference type="SAM" id="MobiDB-lite"/>
    </source>
</evidence>
<reference evidence="2 3" key="1">
    <citation type="submission" date="2014-11" db="EMBL/GenBank/DDBJ databases">
        <title>A Rickettsiales Symbiont of Amoebae With Ancient Features.</title>
        <authorList>
            <person name="Schulz F."/>
            <person name="Martijn J."/>
            <person name="Wascher F."/>
            <person name="Kostanjsek R."/>
            <person name="Ettema T.J."/>
            <person name="Horn M."/>
        </authorList>
    </citation>
    <scope>NUCLEOTIDE SEQUENCE [LARGE SCALE GENOMIC DNA]</scope>
    <source>
        <strain evidence="2 3">UWC36</strain>
    </source>
</reference>
<evidence type="ECO:0000313" key="2">
    <source>
        <dbReference type="EMBL" id="KIE05292.1"/>
    </source>
</evidence>
<proteinExistence type="predicted"/>
<dbReference type="Proteomes" id="UP000031258">
    <property type="component" value="Unassembled WGS sequence"/>
</dbReference>
<evidence type="ECO:0000313" key="3">
    <source>
        <dbReference type="Proteomes" id="UP000031258"/>
    </source>
</evidence>
<dbReference type="RefSeq" id="WP_039456317.1">
    <property type="nucleotide sequence ID" value="NZ_JSWE01000096.1"/>
</dbReference>
<accession>A0A0C1MT56</accession>
<protein>
    <submittedName>
        <fullName evidence="2">Uncharacterized protein</fullName>
    </submittedName>
</protein>
<dbReference type="STRING" id="86105.NF27_DT00660"/>
<keyword evidence="3" id="KW-1185">Reference proteome</keyword>
<organism evidence="2 3">
    <name type="scientific">Candidatus Jidaibacter acanthamoebae</name>
    <dbReference type="NCBI Taxonomy" id="86105"/>
    <lineage>
        <taxon>Bacteria</taxon>
        <taxon>Pseudomonadati</taxon>
        <taxon>Pseudomonadota</taxon>
        <taxon>Alphaproteobacteria</taxon>
        <taxon>Rickettsiales</taxon>
        <taxon>Candidatus Midichloriaceae</taxon>
        <taxon>Candidatus Jidaibacter</taxon>
    </lineage>
</organism>
<dbReference type="AlphaFoldDB" id="A0A0C1MT56"/>
<dbReference type="OrthoDB" id="1465784at2"/>
<dbReference type="Gene3D" id="1.25.40.10">
    <property type="entry name" value="Tetratricopeptide repeat domain"/>
    <property type="match status" value="1"/>
</dbReference>
<dbReference type="InterPro" id="IPR011990">
    <property type="entry name" value="TPR-like_helical_dom_sf"/>
</dbReference>
<name>A0A0C1MT56_9RICK</name>
<feature type="compositionally biased region" description="Polar residues" evidence="1">
    <location>
        <begin position="13"/>
        <end position="24"/>
    </location>
</feature>
<dbReference type="EMBL" id="JSWE01000096">
    <property type="protein sequence ID" value="KIE05292.1"/>
    <property type="molecule type" value="Genomic_DNA"/>
</dbReference>
<sequence length="954" mass="111502">MKRKEPDKKGKKVSTNANNSQPNKRLNVEENKDSGIIAGASLLMTQEKLLRKKVNESPYFLELTKTYINNEVNLMQLYPLSKDLVNTINTAKNMPEPVQGIKQFFIQELSAFLNNLRNGLELQLSSSKFGIIKISKLLHETNLSGLPDIIQTFKIILSYSTLHVNEIISVFSLFEKVSPDEKFDSFYSIQEAIDHTINAYIEKKDHYSLLALSKCYLELFKNFPQREVIETINKVIIAVSSETNDQNIFSELFKLNEPLKIWNNLEYNENKELIFKLLADKVKIYANNYDFINAYELDKAYNNFNFLFNDEITISEHVCFVNECLVKAIEEWVKNEDLTSLSLNQQVISNKKWLSADTILTLCRFYMKSNFLYEAGVYINKAISEAEDNIFIEGFETTDKENFLLIEKFLEEVVYSEDVERVMGLYNEIESKELKRKFLELIKDACHKKITNCIEGNDYKEANRLLTIVSDKLELNEAVLLLLMQLNINGNQYIEANKYLTLILERDSYNENILESVRVILDDTLRSYQLERDYENFNEMIELIRKAWSDKKLNYNPIIILIETCEKLINPSDETLYSIEKLIHEITPNNIGNIKRLHYICYDLKKYEEALGYAHKVVAQEPENQLFQLKLIEIYSNTKQYNYIIDNQVGLLEKFKDYDKFKRARLINFICISYNKLYFDSNVTQITPELKAEYLKKMIEYINQAIGLYPYLDYLWSNGANYFKKFNELSISGYEAEKEKYRSLISPFNTVAEEYEKIFKAGNNKDTLQCQKELGEIFSELPFIKNHFARQKVADYFYYIFPNSSQVFQEYLQSFLKDNKNAESLKQARGICLKELMKPYTEGDKYDANTHVHIYNIAKTEFFMLTMREITIGEPRALRVLATIKVLENCNSAALSNTDNEIIKTNLIDLAKEERKFNTSPFITKKIIYPLKTNCGDTVKDRQSESNTRKVSRG</sequence>
<gene>
    <name evidence="2" type="ORF">NF27_DT00660</name>
</gene>
<comment type="caution">
    <text evidence="2">The sequence shown here is derived from an EMBL/GenBank/DDBJ whole genome shotgun (WGS) entry which is preliminary data.</text>
</comment>